<dbReference type="EMBL" id="NBNE01008461">
    <property type="protein sequence ID" value="OWY99459.1"/>
    <property type="molecule type" value="Genomic_DNA"/>
</dbReference>
<keyword evidence="3" id="KW-1185">Reference proteome</keyword>
<organism evidence="2 3">
    <name type="scientific">Phytophthora megakarya</name>
    <dbReference type="NCBI Taxonomy" id="4795"/>
    <lineage>
        <taxon>Eukaryota</taxon>
        <taxon>Sar</taxon>
        <taxon>Stramenopiles</taxon>
        <taxon>Oomycota</taxon>
        <taxon>Peronosporomycetes</taxon>
        <taxon>Peronosporales</taxon>
        <taxon>Peronosporaceae</taxon>
        <taxon>Phytophthora</taxon>
    </lineage>
</organism>
<feature type="region of interest" description="Disordered" evidence="1">
    <location>
        <begin position="30"/>
        <end position="58"/>
    </location>
</feature>
<comment type="caution">
    <text evidence="2">The sequence shown here is derived from an EMBL/GenBank/DDBJ whole genome shotgun (WGS) entry which is preliminary data.</text>
</comment>
<sequence length="361" mass="40624">MRRGREQDDKVSSALADVLARQQSLAQGVVLPRVSSASSPSAHAPSHPSPVSKDKPHRHAPFQWLQRRVVRRNDRKESAALEDLGSLEMVPTASLATARMLIGDFISLPAKREFRFIHPTTNAKVDVKQEENVHVADLPFICIVLLPKEPIKPLIIREVKEKKPEIEEVKKPRRLRPGTALPQKLQKEPQQRPQTAEASVERVVIDGTPVIPGDEVSGGKRERDVESRHEQQSVLSGNELKQRSDETRDENEPAKLSVTKKETIDDHVAENKRTTSVSVSKIKSRPENDAVNTPQKRKAPLQKPSVDSEVIIREPKYVEEKPPVSADTKPEDVTQVVELEAIEPPQFAPKEQEDWSRLQKY</sequence>
<dbReference type="AlphaFoldDB" id="A0A225V4X3"/>
<name>A0A225V4X3_9STRA</name>
<gene>
    <name evidence="2" type="ORF">PHMEG_00029531</name>
</gene>
<feature type="region of interest" description="Disordered" evidence="1">
    <location>
        <begin position="167"/>
        <end position="308"/>
    </location>
</feature>
<dbReference type="Proteomes" id="UP000198211">
    <property type="component" value="Unassembled WGS sequence"/>
</dbReference>
<accession>A0A225V4X3</accession>
<reference evidence="3" key="1">
    <citation type="submission" date="2017-03" db="EMBL/GenBank/DDBJ databases">
        <title>Phytopthora megakarya and P. palmivora, two closely related causual agents of cacao black pod achieved similar genome size and gene model numbers by different mechanisms.</title>
        <authorList>
            <person name="Ali S."/>
            <person name="Shao J."/>
            <person name="Larry D.J."/>
            <person name="Kronmiller B."/>
            <person name="Shen D."/>
            <person name="Strem M.D."/>
            <person name="Melnick R.L."/>
            <person name="Guiltinan M.J."/>
            <person name="Tyler B.M."/>
            <person name="Meinhardt L.W."/>
            <person name="Bailey B.A."/>
        </authorList>
    </citation>
    <scope>NUCLEOTIDE SEQUENCE [LARGE SCALE GENOMIC DNA]</scope>
    <source>
        <strain evidence="3">zdho120</strain>
    </source>
</reference>
<proteinExistence type="predicted"/>
<protein>
    <submittedName>
        <fullName evidence="2">Uncharacterized protein</fullName>
    </submittedName>
</protein>
<evidence type="ECO:0000313" key="3">
    <source>
        <dbReference type="Proteomes" id="UP000198211"/>
    </source>
</evidence>
<feature type="compositionally biased region" description="Basic and acidic residues" evidence="1">
    <location>
        <begin position="240"/>
        <end position="273"/>
    </location>
</feature>
<evidence type="ECO:0000313" key="2">
    <source>
        <dbReference type="EMBL" id="OWY99459.1"/>
    </source>
</evidence>
<feature type="compositionally biased region" description="Basic and acidic residues" evidence="1">
    <location>
        <begin position="217"/>
        <end position="231"/>
    </location>
</feature>
<feature type="compositionally biased region" description="Low complexity" evidence="1">
    <location>
        <begin position="34"/>
        <end position="51"/>
    </location>
</feature>
<evidence type="ECO:0000256" key="1">
    <source>
        <dbReference type="SAM" id="MobiDB-lite"/>
    </source>
</evidence>
<dbReference type="OrthoDB" id="127592at2759"/>